<proteinExistence type="predicted"/>
<comment type="caution">
    <text evidence="2">The sequence shown here is derived from an EMBL/GenBank/DDBJ whole genome shotgun (WGS) entry which is preliminary data.</text>
</comment>
<dbReference type="InParanoid" id="A0A395JMU2"/>
<dbReference type="RefSeq" id="WP_211316811.1">
    <property type="nucleotide sequence ID" value="NZ_QNRT01000001.1"/>
</dbReference>
<feature type="transmembrane region" description="Helical" evidence="1">
    <location>
        <begin position="25"/>
        <end position="46"/>
    </location>
</feature>
<reference evidence="2 3" key="1">
    <citation type="submission" date="2018-06" db="EMBL/GenBank/DDBJ databases">
        <title>Genomic Encyclopedia of Type Strains, Phase IV (KMG-IV): sequencing the most valuable type-strain genomes for metagenomic binning, comparative biology and taxonomic classification.</title>
        <authorList>
            <person name="Goeker M."/>
        </authorList>
    </citation>
    <scope>NUCLEOTIDE SEQUENCE [LARGE SCALE GENOMIC DNA]</scope>
    <source>
        <strain evidence="2 3">DSM 24032</strain>
    </source>
</reference>
<keyword evidence="1" id="KW-0812">Transmembrane</keyword>
<protein>
    <submittedName>
        <fullName evidence="2">Flagellar motor protein MotB</fullName>
    </submittedName>
</protein>
<keyword evidence="1" id="KW-1133">Transmembrane helix</keyword>
<dbReference type="PANTHER" id="PTHR30329:SF20">
    <property type="entry name" value="EXPORTED PROTEIN"/>
    <property type="match status" value="1"/>
</dbReference>
<keyword evidence="2" id="KW-0282">Flagellum</keyword>
<dbReference type="Proteomes" id="UP000253083">
    <property type="component" value="Unassembled WGS sequence"/>
</dbReference>
<dbReference type="InterPro" id="IPR036737">
    <property type="entry name" value="OmpA-like_sf"/>
</dbReference>
<sequence length="246" mass="28268">MAVRTYRKSTENEEENPYWVSFSDIMAGLLVLFILAALALILELMATKIRVSQSLQELVKAESVRADILREVREELAKANIVVEIGDNDTVLRIPESTLTFKTNRFEIPDNVELRNRVRAIGSVLSQAIRKENRWGYLDTIFVEGHTDIRPSNRNMGNWGLSTFRAASVWLFWEESLDNNSKLSSLMNHSNAPLFSVSGYGETRPTQKIQQTNEQLRQNRRIDLRITVKRPKSEDIRNILNEFSKG</sequence>
<dbReference type="EMBL" id="QNRT01000001">
    <property type="protein sequence ID" value="RBP52984.1"/>
    <property type="molecule type" value="Genomic_DNA"/>
</dbReference>
<evidence type="ECO:0000256" key="1">
    <source>
        <dbReference type="SAM" id="Phobius"/>
    </source>
</evidence>
<dbReference type="AlphaFoldDB" id="A0A395JMU2"/>
<dbReference type="PANTHER" id="PTHR30329">
    <property type="entry name" value="STATOR ELEMENT OF FLAGELLAR MOTOR COMPLEX"/>
    <property type="match status" value="1"/>
</dbReference>
<accession>A0A395JMU2</accession>
<dbReference type="Gene3D" id="3.30.1330.60">
    <property type="entry name" value="OmpA-like domain"/>
    <property type="match status" value="1"/>
</dbReference>
<keyword evidence="1" id="KW-0472">Membrane</keyword>
<evidence type="ECO:0000313" key="3">
    <source>
        <dbReference type="Proteomes" id="UP000253083"/>
    </source>
</evidence>
<keyword evidence="2" id="KW-0966">Cell projection</keyword>
<dbReference type="SUPFAM" id="SSF103088">
    <property type="entry name" value="OmpA-like"/>
    <property type="match status" value="1"/>
</dbReference>
<organism evidence="2 3">
    <name type="scientific">Arenicella xantha</name>
    <dbReference type="NCBI Taxonomy" id="644221"/>
    <lineage>
        <taxon>Bacteria</taxon>
        <taxon>Pseudomonadati</taxon>
        <taxon>Pseudomonadota</taxon>
        <taxon>Gammaproteobacteria</taxon>
        <taxon>Arenicellales</taxon>
        <taxon>Arenicellaceae</taxon>
        <taxon>Arenicella</taxon>
    </lineage>
</organism>
<evidence type="ECO:0000313" key="2">
    <source>
        <dbReference type="EMBL" id="RBP52984.1"/>
    </source>
</evidence>
<gene>
    <name evidence="2" type="ORF">DFR28_101368</name>
</gene>
<dbReference type="InterPro" id="IPR050330">
    <property type="entry name" value="Bact_OuterMem_StrucFunc"/>
</dbReference>
<keyword evidence="2" id="KW-0969">Cilium</keyword>
<name>A0A395JMU2_9GAMM</name>
<keyword evidence="3" id="KW-1185">Reference proteome</keyword>